<dbReference type="GO" id="GO:0005506">
    <property type="term" value="F:iron ion binding"/>
    <property type="evidence" value="ECO:0007669"/>
    <property type="project" value="TreeGrafter"/>
</dbReference>
<accession>X0S158</accession>
<evidence type="ECO:0000313" key="4">
    <source>
        <dbReference type="EMBL" id="GAF68961.1"/>
    </source>
</evidence>
<dbReference type="PANTHER" id="PTHR30149">
    <property type="entry name" value="HYDROGENASE PROTEIN ASSEMBLY PROTEIN HYPD"/>
    <property type="match status" value="1"/>
</dbReference>
<name>X0S158_9ZZZZ</name>
<dbReference type="InterPro" id="IPR002780">
    <property type="entry name" value="Hyd_form_HypD"/>
</dbReference>
<dbReference type="NCBIfam" id="TIGR00075">
    <property type="entry name" value="hypD"/>
    <property type="match status" value="1"/>
</dbReference>
<sequence length="206" mass="23015">KNFTILSVHRLIPPAMEALSDGELNIDGYLCPGHVSTIIGEKPYSSIAQRFNIPCVIAGFEALDILGGIYLLLRQIHEGKSYVENGYRRVVKPEGNRLAREVIDRVFKPVDSEWRGIGKIENSGLILKEEFKDFDAEKRFDIEIEEPKLHPGCICGEILKGLKIPTECKNFAKYCTPDEPLGSCMVSSEGTCAAYYKYGEGRKINA</sequence>
<keyword evidence="2" id="KW-0479">Metal-binding</keyword>
<reference evidence="4" key="1">
    <citation type="journal article" date="2014" name="Front. Microbiol.">
        <title>High frequency of phylogenetically diverse reductive dehalogenase-homologous genes in deep subseafloor sedimentary metagenomes.</title>
        <authorList>
            <person name="Kawai M."/>
            <person name="Futagami T."/>
            <person name="Toyoda A."/>
            <person name="Takaki Y."/>
            <person name="Nishi S."/>
            <person name="Hori S."/>
            <person name="Arai W."/>
            <person name="Tsubouchi T."/>
            <person name="Morono Y."/>
            <person name="Uchiyama I."/>
            <person name="Ito T."/>
            <person name="Fujiyama A."/>
            <person name="Inagaki F."/>
            <person name="Takami H."/>
        </authorList>
    </citation>
    <scope>NUCLEOTIDE SEQUENCE</scope>
    <source>
        <strain evidence="4">Expedition CK06-06</strain>
    </source>
</reference>
<gene>
    <name evidence="4" type="ORF">S01H1_10065</name>
</gene>
<dbReference type="InterPro" id="IPR042244">
    <property type="entry name" value="HypD_2_sf"/>
</dbReference>
<protein>
    <recommendedName>
        <fullName evidence="5">Hydrogenase formation protein HypD</fullName>
    </recommendedName>
</protein>
<dbReference type="PANTHER" id="PTHR30149:SF0">
    <property type="entry name" value="HYDROGENASE MATURATION FACTOR HYPD"/>
    <property type="match status" value="1"/>
</dbReference>
<dbReference type="GO" id="GO:0070025">
    <property type="term" value="F:carbon monoxide binding"/>
    <property type="evidence" value="ECO:0007669"/>
    <property type="project" value="TreeGrafter"/>
</dbReference>
<feature type="non-terminal residue" evidence="4">
    <location>
        <position position="1"/>
    </location>
</feature>
<dbReference type="InterPro" id="IPR042243">
    <property type="entry name" value="HypD_1"/>
</dbReference>
<comment type="similarity">
    <text evidence="1">Belongs to the HypD family.</text>
</comment>
<dbReference type="AlphaFoldDB" id="X0S158"/>
<evidence type="ECO:0000256" key="2">
    <source>
        <dbReference type="ARBA" id="ARBA00022723"/>
    </source>
</evidence>
<dbReference type="GO" id="GO:0051604">
    <property type="term" value="P:protein maturation"/>
    <property type="evidence" value="ECO:0007669"/>
    <property type="project" value="TreeGrafter"/>
</dbReference>
<dbReference type="Gene3D" id="6.10.20.100">
    <property type="match status" value="1"/>
</dbReference>
<dbReference type="GO" id="GO:0051539">
    <property type="term" value="F:4 iron, 4 sulfur cluster binding"/>
    <property type="evidence" value="ECO:0007669"/>
    <property type="project" value="TreeGrafter"/>
</dbReference>
<evidence type="ECO:0000256" key="3">
    <source>
        <dbReference type="ARBA" id="ARBA00023004"/>
    </source>
</evidence>
<dbReference type="EMBL" id="BARS01005141">
    <property type="protein sequence ID" value="GAF68961.1"/>
    <property type="molecule type" value="Genomic_DNA"/>
</dbReference>
<dbReference type="Pfam" id="PF01924">
    <property type="entry name" value="HypD"/>
    <property type="match status" value="1"/>
</dbReference>
<evidence type="ECO:0000256" key="1">
    <source>
        <dbReference type="ARBA" id="ARBA00007888"/>
    </source>
</evidence>
<evidence type="ECO:0008006" key="5">
    <source>
        <dbReference type="Google" id="ProtNLM"/>
    </source>
</evidence>
<proteinExistence type="inferred from homology"/>
<organism evidence="4">
    <name type="scientific">marine sediment metagenome</name>
    <dbReference type="NCBI Taxonomy" id="412755"/>
    <lineage>
        <taxon>unclassified sequences</taxon>
        <taxon>metagenomes</taxon>
        <taxon>ecological metagenomes</taxon>
    </lineage>
</organism>
<dbReference type="Gene3D" id="3.40.50.11750">
    <property type="entry name" value="HypD, alpha/beta domain 1"/>
    <property type="match status" value="1"/>
</dbReference>
<comment type="caution">
    <text evidence="4">The sequence shown here is derived from an EMBL/GenBank/DDBJ whole genome shotgun (WGS) entry which is preliminary data.</text>
</comment>
<keyword evidence="3" id="KW-0408">Iron</keyword>